<keyword evidence="3" id="KW-1185">Reference proteome</keyword>
<proteinExistence type="predicted"/>
<dbReference type="Proteomes" id="UP000233556">
    <property type="component" value="Unassembled WGS sequence"/>
</dbReference>
<feature type="compositionally biased region" description="Basic and acidic residues" evidence="1">
    <location>
        <begin position="61"/>
        <end position="73"/>
    </location>
</feature>
<dbReference type="AlphaFoldDB" id="A0A2I0UAD4"/>
<protein>
    <submittedName>
        <fullName evidence="2">Uncharacterized protein</fullName>
    </submittedName>
</protein>
<evidence type="ECO:0000256" key="1">
    <source>
        <dbReference type="SAM" id="MobiDB-lite"/>
    </source>
</evidence>
<organism evidence="2 3">
    <name type="scientific">Limosa lapponica baueri</name>
    <dbReference type="NCBI Taxonomy" id="1758121"/>
    <lineage>
        <taxon>Eukaryota</taxon>
        <taxon>Metazoa</taxon>
        <taxon>Chordata</taxon>
        <taxon>Craniata</taxon>
        <taxon>Vertebrata</taxon>
        <taxon>Euteleostomi</taxon>
        <taxon>Archelosauria</taxon>
        <taxon>Archosauria</taxon>
        <taxon>Dinosauria</taxon>
        <taxon>Saurischia</taxon>
        <taxon>Theropoda</taxon>
        <taxon>Coelurosauria</taxon>
        <taxon>Aves</taxon>
        <taxon>Neognathae</taxon>
        <taxon>Neoaves</taxon>
        <taxon>Charadriiformes</taxon>
        <taxon>Scolopacidae</taxon>
        <taxon>Limosa</taxon>
    </lineage>
</organism>
<name>A0A2I0UAD4_LIMLA</name>
<reference evidence="3" key="2">
    <citation type="submission" date="2017-12" db="EMBL/GenBank/DDBJ databases">
        <title>Genome sequence of the Bar-tailed Godwit (Limosa lapponica baueri).</title>
        <authorList>
            <person name="Lima N.C.B."/>
            <person name="Parody-Merino A.M."/>
            <person name="Battley P.F."/>
            <person name="Fidler A.E."/>
            <person name="Prosdocimi F."/>
        </authorList>
    </citation>
    <scope>NUCLEOTIDE SEQUENCE [LARGE SCALE GENOMIC DNA]</scope>
</reference>
<gene>
    <name evidence="2" type="ORF">llap_6746</name>
</gene>
<evidence type="ECO:0000313" key="3">
    <source>
        <dbReference type="Proteomes" id="UP000233556"/>
    </source>
</evidence>
<reference evidence="3" key="1">
    <citation type="submission" date="2017-11" db="EMBL/GenBank/DDBJ databases">
        <authorList>
            <person name="Lima N.C."/>
            <person name="Parody-Merino A.M."/>
            <person name="Battley P.F."/>
            <person name="Fidler A.E."/>
            <person name="Prosdocimi F."/>
        </authorList>
    </citation>
    <scope>NUCLEOTIDE SEQUENCE [LARGE SCALE GENOMIC DNA]</scope>
</reference>
<feature type="compositionally biased region" description="Polar residues" evidence="1">
    <location>
        <begin position="105"/>
        <end position="117"/>
    </location>
</feature>
<dbReference type="EMBL" id="KZ505946">
    <property type="protein sequence ID" value="PKU42953.1"/>
    <property type="molecule type" value="Genomic_DNA"/>
</dbReference>
<evidence type="ECO:0000313" key="2">
    <source>
        <dbReference type="EMBL" id="PKU42953.1"/>
    </source>
</evidence>
<sequence length="117" mass="13378">METVCFKRDAPILSLEEAMFEYRPALMSPPTFQSLTPWDFSWQFLEKLPQELLSVTQTSEVENKPDSATDKTPIRLQENFLVTRNEHMPEGQDQQPIRTGKAGNGTEQAQSQKHLLA</sequence>
<feature type="region of interest" description="Disordered" evidence="1">
    <location>
        <begin position="56"/>
        <end position="117"/>
    </location>
</feature>
<accession>A0A2I0UAD4</accession>